<keyword evidence="4" id="KW-0540">Nuclease</keyword>
<evidence type="ECO:0000256" key="1">
    <source>
        <dbReference type="ARBA" id="ARBA00000077"/>
    </source>
</evidence>
<sequence length="195" mass="21326">MNKAVYAPAPLRITVYSDGSRTSQGAGYWFVVYYGSIPITQGYRSAGSRTEVYDAEIMGAAEGLRAAINLSCASYSTGLVILLDNLAAASLLADGRPMPHRRELTDLFQNLTTQWEYTPYILSTPRTPVEVRWVPGHSGIVGNETADELAKKGAALDGSYIPPPPHPTSDVKRSNRRAQQHAQRTPETHPSHTRT</sequence>
<dbReference type="GO" id="GO:0004523">
    <property type="term" value="F:RNA-DNA hybrid ribonuclease activity"/>
    <property type="evidence" value="ECO:0007669"/>
    <property type="project" value="UniProtKB-EC"/>
</dbReference>
<dbReference type="GeneID" id="81354433"/>
<dbReference type="PANTHER" id="PTHR10642:SF26">
    <property type="entry name" value="RIBONUCLEASE H1"/>
    <property type="match status" value="1"/>
</dbReference>
<dbReference type="Pfam" id="PF00075">
    <property type="entry name" value="RNase_H"/>
    <property type="match status" value="1"/>
</dbReference>
<dbReference type="EC" id="3.1.26.4" evidence="3"/>
<feature type="domain" description="RNase H type-1" evidence="9">
    <location>
        <begin position="9"/>
        <end position="155"/>
    </location>
</feature>
<dbReference type="Proteomes" id="UP001149074">
    <property type="component" value="Unassembled WGS sequence"/>
</dbReference>
<dbReference type="RefSeq" id="XP_056478426.1">
    <property type="nucleotide sequence ID" value="XM_056615454.1"/>
</dbReference>
<dbReference type="OrthoDB" id="4357294at2759"/>
<keyword evidence="7" id="KW-0378">Hydrolase</keyword>
<name>A0A9W9G299_9EURO</name>
<evidence type="ECO:0000256" key="2">
    <source>
        <dbReference type="ARBA" id="ARBA00005300"/>
    </source>
</evidence>
<dbReference type="InterPro" id="IPR002156">
    <property type="entry name" value="RNaseH_domain"/>
</dbReference>
<dbReference type="PANTHER" id="PTHR10642">
    <property type="entry name" value="RIBONUCLEASE H1"/>
    <property type="match status" value="1"/>
</dbReference>
<reference evidence="10" key="1">
    <citation type="submission" date="2022-11" db="EMBL/GenBank/DDBJ databases">
        <authorList>
            <person name="Petersen C."/>
        </authorList>
    </citation>
    <scope>NUCLEOTIDE SEQUENCE</scope>
    <source>
        <strain evidence="10">IBT 30761</strain>
    </source>
</reference>
<evidence type="ECO:0000256" key="7">
    <source>
        <dbReference type="ARBA" id="ARBA00022801"/>
    </source>
</evidence>
<dbReference type="InterPro" id="IPR012337">
    <property type="entry name" value="RNaseH-like_sf"/>
</dbReference>
<dbReference type="GO" id="GO:0046872">
    <property type="term" value="F:metal ion binding"/>
    <property type="evidence" value="ECO:0007669"/>
    <property type="project" value="UniProtKB-KW"/>
</dbReference>
<reference evidence="10" key="2">
    <citation type="journal article" date="2023" name="IMA Fungus">
        <title>Comparative genomic study of the Penicillium genus elucidates a diverse pangenome and 15 lateral gene transfer events.</title>
        <authorList>
            <person name="Petersen C."/>
            <person name="Sorensen T."/>
            <person name="Nielsen M.R."/>
            <person name="Sondergaard T.E."/>
            <person name="Sorensen J.L."/>
            <person name="Fitzpatrick D.A."/>
            <person name="Frisvad J.C."/>
            <person name="Nielsen K.L."/>
        </authorList>
    </citation>
    <scope>NUCLEOTIDE SEQUENCE</scope>
    <source>
        <strain evidence="10">IBT 30761</strain>
    </source>
</reference>
<evidence type="ECO:0000256" key="6">
    <source>
        <dbReference type="ARBA" id="ARBA00022759"/>
    </source>
</evidence>
<evidence type="ECO:0000259" key="9">
    <source>
        <dbReference type="PROSITE" id="PS50879"/>
    </source>
</evidence>
<comment type="similarity">
    <text evidence="2">Belongs to the RNase H family.</text>
</comment>
<evidence type="ECO:0000256" key="4">
    <source>
        <dbReference type="ARBA" id="ARBA00022722"/>
    </source>
</evidence>
<comment type="caution">
    <text evidence="10">The sequence shown here is derived from an EMBL/GenBank/DDBJ whole genome shotgun (WGS) entry which is preliminary data.</text>
</comment>
<dbReference type="GO" id="GO:0003676">
    <property type="term" value="F:nucleic acid binding"/>
    <property type="evidence" value="ECO:0007669"/>
    <property type="project" value="InterPro"/>
</dbReference>
<proteinExistence type="inferred from homology"/>
<evidence type="ECO:0000313" key="11">
    <source>
        <dbReference type="Proteomes" id="UP001149074"/>
    </source>
</evidence>
<organism evidence="10 11">
    <name type="scientific">Penicillium argentinense</name>
    <dbReference type="NCBI Taxonomy" id="1131581"/>
    <lineage>
        <taxon>Eukaryota</taxon>
        <taxon>Fungi</taxon>
        <taxon>Dikarya</taxon>
        <taxon>Ascomycota</taxon>
        <taxon>Pezizomycotina</taxon>
        <taxon>Eurotiomycetes</taxon>
        <taxon>Eurotiomycetidae</taxon>
        <taxon>Eurotiales</taxon>
        <taxon>Aspergillaceae</taxon>
        <taxon>Penicillium</taxon>
    </lineage>
</organism>
<evidence type="ECO:0000256" key="5">
    <source>
        <dbReference type="ARBA" id="ARBA00022723"/>
    </source>
</evidence>
<dbReference type="InterPro" id="IPR050092">
    <property type="entry name" value="RNase_H"/>
</dbReference>
<keyword evidence="6" id="KW-0255">Endonuclease</keyword>
<feature type="region of interest" description="Disordered" evidence="8">
    <location>
        <begin position="152"/>
        <end position="195"/>
    </location>
</feature>
<keyword evidence="5" id="KW-0479">Metal-binding</keyword>
<dbReference type="GO" id="GO:0043137">
    <property type="term" value="P:DNA replication, removal of RNA primer"/>
    <property type="evidence" value="ECO:0007669"/>
    <property type="project" value="TreeGrafter"/>
</dbReference>
<dbReference type="CDD" id="cd09276">
    <property type="entry name" value="Rnase_HI_RT_non_LTR"/>
    <property type="match status" value="1"/>
</dbReference>
<keyword evidence="11" id="KW-1185">Reference proteome</keyword>
<dbReference type="InterPro" id="IPR036397">
    <property type="entry name" value="RNaseH_sf"/>
</dbReference>
<evidence type="ECO:0000256" key="8">
    <source>
        <dbReference type="SAM" id="MobiDB-lite"/>
    </source>
</evidence>
<evidence type="ECO:0000313" key="10">
    <source>
        <dbReference type="EMBL" id="KAJ5110315.1"/>
    </source>
</evidence>
<feature type="compositionally biased region" description="Basic and acidic residues" evidence="8">
    <location>
        <begin position="184"/>
        <end position="195"/>
    </location>
</feature>
<accession>A0A9W9G299</accession>
<evidence type="ECO:0000256" key="3">
    <source>
        <dbReference type="ARBA" id="ARBA00012180"/>
    </source>
</evidence>
<gene>
    <name evidence="10" type="ORF">N7532_002960</name>
</gene>
<dbReference type="SUPFAM" id="SSF53098">
    <property type="entry name" value="Ribonuclease H-like"/>
    <property type="match status" value="1"/>
</dbReference>
<protein>
    <recommendedName>
        <fullName evidence="3">ribonuclease H</fullName>
        <ecNumber evidence="3">3.1.26.4</ecNumber>
    </recommendedName>
</protein>
<dbReference type="AlphaFoldDB" id="A0A9W9G299"/>
<dbReference type="Gene3D" id="3.30.420.10">
    <property type="entry name" value="Ribonuclease H-like superfamily/Ribonuclease H"/>
    <property type="match status" value="1"/>
</dbReference>
<dbReference type="EMBL" id="JAPQKI010000003">
    <property type="protein sequence ID" value="KAJ5110315.1"/>
    <property type="molecule type" value="Genomic_DNA"/>
</dbReference>
<comment type="catalytic activity">
    <reaction evidence="1">
        <text>Endonucleolytic cleavage to 5'-phosphomonoester.</text>
        <dbReference type="EC" id="3.1.26.4"/>
    </reaction>
</comment>
<dbReference type="PROSITE" id="PS50879">
    <property type="entry name" value="RNASE_H_1"/>
    <property type="match status" value="1"/>
</dbReference>